<dbReference type="AlphaFoldDB" id="A0A2P4XHW6"/>
<dbReference type="Proteomes" id="UP000237271">
    <property type="component" value="Unassembled WGS sequence"/>
</dbReference>
<gene>
    <name evidence="1" type="ORF">PHPALM_19190</name>
</gene>
<sequence length="119" mass="13114">MREGSELLSRLRDQLVTLPEIKDLTPECKIEEADVGVPGRTTPEMEDQDVLHFLGLNSGEPTVSGDSVPRLPVLTDEMTVFQRNIPAPSEMGPVLGRSSYIDDIAHGAPTWEQLCQDLN</sequence>
<organism evidence="1 2">
    <name type="scientific">Phytophthora palmivora</name>
    <dbReference type="NCBI Taxonomy" id="4796"/>
    <lineage>
        <taxon>Eukaryota</taxon>
        <taxon>Sar</taxon>
        <taxon>Stramenopiles</taxon>
        <taxon>Oomycota</taxon>
        <taxon>Peronosporomycetes</taxon>
        <taxon>Peronosporales</taxon>
        <taxon>Peronosporaceae</taxon>
        <taxon>Phytophthora</taxon>
    </lineage>
</organism>
<protein>
    <recommendedName>
        <fullName evidence="3">Reverse transcriptase</fullName>
    </recommendedName>
</protein>
<feature type="non-terminal residue" evidence="1">
    <location>
        <position position="119"/>
    </location>
</feature>
<evidence type="ECO:0008006" key="3">
    <source>
        <dbReference type="Google" id="ProtNLM"/>
    </source>
</evidence>
<evidence type="ECO:0000313" key="2">
    <source>
        <dbReference type="Proteomes" id="UP000237271"/>
    </source>
</evidence>
<dbReference type="OrthoDB" id="143477at2759"/>
<keyword evidence="2" id="KW-1185">Reference proteome</keyword>
<reference evidence="1 2" key="1">
    <citation type="journal article" date="2017" name="Genome Biol. Evol.">
        <title>Phytophthora megakarya and P. palmivora, closely related causal agents of cacao black pod rot, underwent increases in genome sizes and gene numbers by different mechanisms.</title>
        <authorList>
            <person name="Ali S.S."/>
            <person name="Shao J."/>
            <person name="Lary D.J."/>
            <person name="Kronmiller B."/>
            <person name="Shen D."/>
            <person name="Strem M.D."/>
            <person name="Amoako-Attah I."/>
            <person name="Akrofi A.Y."/>
            <person name="Begoude B.A."/>
            <person name="Ten Hoopen G.M."/>
            <person name="Coulibaly K."/>
            <person name="Kebe B.I."/>
            <person name="Melnick R.L."/>
            <person name="Guiltinan M.J."/>
            <person name="Tyler B.M."/>
            <person name="Meinhardt L.W."/>
            <person name="Bailey B.A."/>
        </authorList>
    </citation>
    <scope>NUCLEOTIDE SEQUENCE [LARGE SCALE GENOMIC DNA]</scope>
    <source>
        <strain evidence="2">sbr112.9</strain>
    </source>
</reference>
<evidence type="ECO:0000313" key="1">
    <source>
        <dbReference type="EMBL" id="POM65146.1"/>
    </source>
</evidence>
<comment type="caution">
    <text evidence="1">The sequence shown here is derived from an EMBL/GenBank/DDBJ whole genome shotgun (WGS) entry which is preliminary data.</text>
</comment>
<proteinExistence type="predicted"/>
<dbReference type="EMBL" id="NCKW01010532">
    <property type="protein sequence ID" value="POM65146.1"/>
    <property type="molecule type" value="Genomic_DNA"/>
</dbReference>
<accession>A0A2P4XHW6</accession>
<name>A0A2P4XHW6_9STRA</name>